<proteinExistence type="predicted"/>
<evidence type="ECO:0000313" key="1">
    <source>
        <dbReference type="EMBL" id="BCS98214.1"/>
    </source>
</evidence>
<name>A0ABN6FBI0_9BACT</name>
<dbReference type="RefSeq" id="WP_236889622.1">
    <property type="nucleotide sequence ID" value="NZ_AP024488.1"/>
</dbReference>
<dbReference type="Proteomes" id="UP001320148">
    <property type="component" value="Chromosome"/>
</dbReference>
<protein>
    <recommendedName>
        <fullName evidence="3">ArsR family transcriptional regulator</fullName>
    </recommendedName>
</protein>
<gene>
    <name evidence="1" type="ORF">DSLASN_38460</name>
</gene>
<dbReference type="EMBL" id="AP024488">
    <property type="protein sequence ID" value="BCS98214.1"/>
    <property type="molecule type" value="Genomic_DNA"/>
</dbReference>
<evidence type="ECO:0008006" key="3">
    <source>
        <dbReference type="Google" id="ProtNLM"/>
    </source>
</evidence>
<organism evidence="1 2">
    <name type="scientific">Desulfoluna limicola</name>
    <dbReference type="NCBI Taxonomy" id="2810562"/>
    <lineage>
        <taxon>Bacteria</taxon>
        <taxon>Pseudomonadati</taxon>
        <taxon>Thermodesulfobacteriota</taxon>
        <taxon>Desulfobacteria</taxon>
        <taxon>Desulfobacterales</taxon>
        <taxon>Desulfolunaceae</taxon>
        <taxon>Desulfoluna</taxon>
    </lineage>
</organism>
<keyword evidence="2" id="KW-1185">Reference proteome</keyword>
<reference evidence="1 2" key="1">
    <citation type="submission" date="2021-02" db="EMBL/GenBank/DDBJ databases">
        <title>Complete genome of Desulfoluna sp. strain ASN36.</title>
        <authorList>
            <person name="Takahashi A."/>
            <person name="Kojima H."/>
            <person name="Fukui M."/>
        </authorList>
    </citation>
    <scope>NUCLEOTIDE SEQUENCE [LARGE SCALE GENOMIC DNA]</scope>
    <source>
        <strain evidence="1 2">ASN36</strain>
    </source>
</reference>
<evidence type="ECO:0000313" key="2">
    <source>
        <dbReference type="Proteomes" id="UP001320148"/>
    </source>
</evidence>
<accession>A0ABN6FBI0</accession>
<sequence length="65" mass="7361">MTDVPRISPGEMRGKLLQKKALLVCAYETDEKFKQVQLNGAISLSQFEKRLPMLPKASEIVFYCA</sequence>
<dbReference type="SUPFAM" id="SSF52821">
    <property type="entry name" value="Rhodanese/Cell cycle control phosphatase"/>
    <property type="match status" value="1"/>
</dbReference>
<dbReference type="InterPro" id="IPR036873">
    <property type="entry name" value="Rhodanese-like_dom_sf"/>
</dbReference>